<reference evidence="4" key="1">
    <citation type="submission" date="2015-11" db="EMBL/GenBank/DDBJ databases">
        <authorList>
            <person name="Varghese N."/>
        </authorList>
    </citation>
    <scope>NUCLEOTIDE SEQUENCE [LARGE SCALE GENOMIC DNA]</scope>
    <source>
        <strain evidence="4">DSM 45899</strain>
    </source>
</reference>
<gene>
    <name evidence="3" type="ORF">Ga0074812_105212</name>
</gene>
<dbReference type="PANTHER" id="PTHR43000">
    <property type="entry name" value="DTDP-D-GLUCOSE 4,6-DEHYDRATASE-RELATED"/>
    <property type="match status" value="1"/>
</dbReference>
<dbReference type="InterPro" id="IPR001509">
    <property type="entry name" value="Epimerase_deHydtase"/>
</dbReference>
<evidence type="ECO:0000313" key="3">
    <source>
        <dbReference type="EMBL" id="CUU55560.1"/>
    </source>
</evidence>
<evidence type="ECO:0000256" key="1">
    <source>
        <dbReference type="ARBA" id="ARBA00007637"/>
    </source>
</evidence>
<feature type="domain" description="NAD-dependent epimerase/dehydratase" evidence="2">
    <location>
        <begin position="1"/>
        <end position="231"/>
    </location>
</feature>
<name>A0A0S4QL23_9ACTN</name>
<dbReference type="EMBL" id="FAOZ01000005">
    <property type="protein sequence ID" value="CUU55560.1"/>
    <property type="molecule type" value="Genomic_DNA"/>
</dbReference>
<dbReference type="InterPro" id="IPR036291">
    <property type="entry name" value="NAD(P)-bd_dom_sf"/>
</dbReference>
<dbReference type="Gene3D" id="3.40.50.720">
    <property type="entry name" value="NAD(P)-binding Rossmann-like Domain"/>
    <property type="match status" value="1"/>
</dbReference>
<organism evidence="3 4">
    <name type="scientific">Parafrankia irregularis</name>
    <dbReference type="NCBI Taxonomy" id="795642"/>
    <lineage>
        <taxon>Bacteria</taxon>
        <taxon>Bacillati</taxon>
        <taxon>Actinomycetota</taxon>
        <taxon>Actinomycetes</taxon>
        <taxon>Frankiales</taxon>
        <taxon>Frankiaceae</taxon>
        <taxon>Parafrankia</taxon>
    </lineage>
</organism>
<sequence length="319" mass="33766">MTGGAGFIGAHLTRALLARGCEVVVVDDLSTGARSNLTGLSVKLVLGSVTDRELMEEACTGAASIVHLAERPSVERSLLDPLATHHVNATGTLTVLDVAQRSETHAVIVSSSAVYGDRDGRPCAESDPPWPCSPYAASKLAAEAYALGHQASFGLPVLVVRLFNVYGPNQSARAAHAAVIPSFIDAALRGRPLNVHGDGRQTRDFTYVGAVAELLAEAAWRRMTHPGPVNLAFGSRTDLLSLVGHLEVVLGRRLEVAHSAPRTGDIRHSRANTDVMRSLFGAVEGQDLRASLAATAHWHRARLHESAAGTTRVVGGPRR</sequence>
<evidence type="ECO:0000313" key="4">
    <source>
        <dbReference type="Proteomes" id="UP000198802"/>
    </source>
</evidence>
<dbReference type="SUPFAM" id="SSF51735">
    <property type="entry name" value="NAD(P)-binding Rossmann-fold domains"/>
    <property type="match status" value="1"/>
</dbReference>
<protein>
    <submittedName>
        <fullName evidence="3">UDP-glucose 4-epimerase</fullName>
    </submittedName>
</protein>
<keyword evidence="4" id="KW-1185">Reference proteome</keyword>
<dbReference type="Pfam" id="PF01370">
    <property type="entry name" value="Epimerase"/>
    <property type="match status" value="1"/>
</dbReference>
<evidence type="ECO:0000259" key="2">
    <source>
        <dbReference type="Pfam" id="PF01370"/>
    </source>
</evidence>
<proteinExistence type="inferred from homology"/>
<dbReference type="Gene3D" id="3.90.25.10">
    <property type="entry name" value="UDP-galactose 4-epimerase, domain 1"/>
    <property type="match status" value="1"/>
</dbReference>
<comment type="similarity">
    <text evidence="1">Belongs to the NAD(P)-dependent epimerase/dehydratase family.</text>
</comment>
<accession>A0A0S4QL23</accession>
<dbReference type="AlphaFoldDB" id="A0A0S4QL23"/>
<dbReference type="Proteomes" id="UP000198802">
    <property type="component" value="Unassembled WGS sequence"/>
</dbReference>